<feature type="non-terminal residue" evidence="4">
    <location>
        <position position="1"/>
    </location>
</feature>
<dbReference type="OrthoDB" id="4772757at2759"/>
<organism evidence="4 5">
    <name type="scientific">Aspergillus wentii DTO 134E9</name>
    <dbReference type="NCBI Taxonomy" id="1073089"/>
    <lineage>
        <taxon>Eukaryota</taxon>
        <taxon>Fungi</taxon>
        <taxon>Dikarya</taxon>
        <taxon>Ascomycota</taxon>
        <taxon>Pezizomycotina</taxon>
        <taxon>Eurotiomycetes</taxon>
        <taxon>Eurotiomycetidae</taxon>
        <taxon>Eurotiales</taxon>
        <taxon>Aspergillaceae</taxon>
        <taxon>Aspergillus</taxon>
        <taxon>Aspergillus subgen. Cremei</taxon>
    </lineage>
</organism>
<dbReference type="SMART" id="SM00248">
    <property type="entry name" value="ANK"/>
    <property type="match status" value="5"/>
</dbReference>
<dbReference type="PROSITE" id="PS50297">
    <property type="entry name" value="ANK_REP_REGION"/>
    <property type="match status" value="2"/>
</dbReference>
<reference evidence="5" key="1">
    <citation type="journal article" date="2017" name="Genome Biol.">
        <title>Comparative genomics reveals high biological diversity and specific adaptations in the industrially and medically important fungal genus Aspergillus.</title>
        <authorList>
            <person name="de Vries R.P."/>
            <person name="Riley R."/>
            <person name="Wiebenga A."/>
            <person name="Aguilar-Osorio G."/>
            <person name="Amillis S."/>
            <person name="Uchima C.A."/>
            <person name="Anderluh G."/>
            <person name="Asadollahi M."/>
            <person name="Askin M."/>
            <person name="Barry K."/>
            <person name="Battaglia E."/>
            <person name="Bayram O."/>
            <person name="Benocci T."/>
            <person name="Braus-Stromeyer S.A."/>
            <person name="Caldana C."/>
            <person name="Canovas D."/>
            <person name="Cerqueira G.C."/>
            <person name="Chen F."/>
            <person name="Chen W."/>
            <person name="Choi C."/>
            <person name="Clum A."/>
            <person name="Dos Santos R.A."/>
            <person name="Damasio A.R."/>
            <person name="Diallinas G."/>
            <person name="Emri T."/>
            <person name="Fekete E."/>
            <person name="Flipphi M."/>
            <person name="Freyberg S."/>
            <person name="Gallo A."/>
            <person name="Gournas C."/>
            <person name="Habgood R."/>
            <person name="Hainaut M."/>
            <person name="Harispe M.L."/>
            <person name="Henrissat B."/>
            <person name="Hilden K.S."/>
            <person name="Hope R."/>
            <person name="Hossain A."/>
            <person name="Karabika E."/>
            <person name="Karaffa L."/>
            <person name="Karanyi Z."/>
            <person name="Krasevec N."/>
            <person name="Kuo A."/>
            <person name="Kusch H."/>
            <person name="LaButti K."/>
            <person name="Lagendijk E.L."/>
            <person name="Lapidus A."/>
            <person name="Levasseur A."/>
            <person name="Lindquist E."/>
            <person name="Lipzen A."/>
            <person name="Logrieco A.F."/>
            <person name="MacCabe A."/>
            <person name="Maekelae M.R."/>
            <person name="Malavazi I."/>
            <person name="Melin P."/>
            <person name="Meyer V."/>
            <person name="Mielnichuk N."/>
            <person name="Miskei M."/>
            <person name="Molnar A.P."/>
            <person name="Mule G."/>
            <person name="Ngan C.Y."/>
            <person name="Orejas M."/>
            <person name="Orosz E."/>
            <person name="Ouedraogo J.P."/>
            <person name="Overkamp K.M."/>
            <person name="Park H.-S."/>
            <person name="Perrone G."/>
            <person name="Piumi F."/>
            <person name="Punt P.J."/>
            <person name="Ram A.F."/>
            <person name="Ramon A."/>
            <person name="Rauscher S."/>
            <person name="Record E."/>
            <person name="Riano-Pachon D.M."/>
            <person name="Robert V."/>
            <person name="Roehrig J."/>
            <person name="Ruller R."/>
            <person name="Salamov A."/>
            <person name="Salih N.S."/>
            <person name="Samson R.A."/>
            <person name="Sandor E."/>
            <person name="Sanguinetti M."/>
            <person name="Schuetze T."/>
            <person name="Sepcic K."/>
            <person name="Shelest E."/>
            <person name="Sherlock G."/>
            <person name="Sophianopoulou V."/>
            <person name="Squina F.M."/>
            <person name="Sun H."/>
            <person name="Susca A."/>
            <person name="Todd R.B."/>
            <person name="Tsang A."/>
            <person name="Unkles S.E."/>
            <person name="van de Wiele N."/>
            <person name="van Rossen-Uffink D."/>
            <person name="Oliveira J.V."/>
            <person name="Vesth T.C."/>
            <person name="Visser J."/>
            <person name="Yu J.-H."/>
            <person name="Zhou M."/>
            <person name="Andersen M.R."/>
            <person name="Archer D.B."/>
            <person name="Baker S.E."/>
            <person name="Benoit I."/>
            <person name="Brakhage A.A."/>
            <person name="Braus G.H."/>
            <person name="Fischer R."/>
            <person name="Frisvad J.C."/>
            <person name="Goldman G.H."/>
            <person name="Houbraken J."/>
            <person name="Oakley B."/>
            <person name="Pocsi I."/>
            <person name="Scazzocchio C."/>
            <person name="Seiboth B."/>
            <person name="vanKuyk P.A."/>
            <person name="Wortman J."/>
            <person name="Dyer P.S."/>
            <person name="Grigoriev I.V."/>
        </authorList>
    </citation>
    <scope>NUCLEOTIDE SEQUENCE [LARGE SCALE GENOMIC DNA]</scope>
    <source>
        <strain evidence="5">DTO 134E9</strain>
    </source>
</reference>
<dbReference type="PANTHER" id="PTHR24201">
    <property type="entry name" value="ANK_REP_REGION DOMAIN-CONTAINING PROTEIN"/>
    <property type="match status" value="1"/>
</dbReference>
<dbReference type="SUPFAM" id="SSF48403">
    <property type="entry name" value="Ankyrin repeat"/>
    <property type="match status" value="1"/>
</dbReference>
<dbReference type="Gene3D" id="1.25.40.20">
    <property type="entry name" value="Ankyrin repeat-containing domain"/>
    <property type="match status" value="2"/>
</dbReference>
<evidence type="ECO:0000256" key="3">
    <source>
        <dbReference type="PROSITE-ProRule" id="PRU00023"/>
    </source>
</evidence>
<dbReference type="InterPro" id="IPR050776">
    <property type="entry name" value="Ank_Repeat/CDKN_Inhibitor"/>
</dbReference>
<dbReference type="EMBL" id="KV878214">
    <property type="protein sequence ID" value="OJJ32588.1"/>
    <property type="molecule type" value="Genomic_DNA"/>
</dbReference>
<dbReference type="VEuPathDB" id="FungiDB:ASPWEDRAFT_90890"/>
<dbReference type="PRINTS" id="PR01415">
    <property type="entry name" value="ANKYRIN"/>
</dbReference>
<evidence type="ECO:0000256" key="1">
    <source>
        <dbReference type="ARBA" id="ARBA00022737"/>
    </source>
</evidence>
<dbReference type="InterPro" id="IPR036770">
    <property type="entry name" value="Ankyrin_rpt-contain_sf"/>
</dbReference>
<evidence type="ECO:0000313" key="4">
    <source>
        <dbReference type="EMBL" id="OJJ32588.1"/>
    </source>
</evidence>
<evidence type="ECO:0000256" key="2">
    <source>
        <dbReference type="ARBA" id="ARBA00023043"/>
    </source>
</evidence>
<keyword evidence="1" id="KW-0677">Repeat</keyword>
<gene>
    <name evidence="4" type="ORF">ASPWEDRAFT_90890</name>
</gene>
<dbReference type="AlphaFoldDB" id="A0A1L9RCG9"/>
<dbReference type="Pfam" id="PF12796">
    <property type="entry name" value="Ank_2"/>
    <property type="match status" value="2"/>
</dbReference>
<dbReference type="InterPro" id="IPR002110">
    <property type="entry name" value="Ankyrin_rpt"/>
</dbReference>
<feature type="repeat" description="ANK" evidence="3">
    <location>
        <begin position="236"/>
        <end position="263"/>
    </location>
</feature>
<sequence>LPNELLMLIVNDLDSQKDLNALLQSNSRLYHTLNDYLYDCNVRHCQSSALWWAAKHGSESTLQRLIEAGADVRWKSPFLPTPQLGGKTGSTPSREIKHQKEHPISYSAMNGHEGFSSKLLDHGVDVDYKDPDGRTPLSLAARAGHLAVVKMLTERGACQQSRDIFNLTPIGNAASQGQYVVEDFLLHELHKSEMPSETIEAEMKTMLMYAARRGDDERIRQMMDMNVDVNCQTHIDSCTPLCAAAKDGHADTVKLLLEHGADP</sequence>
<dbReference type="RefSeq" id="XP_040686265.1">
    <property type="nucleotide sequence ID" value="XM_040839588.1"/>
</dbReference>
<evidence type="ECO:0000313" key="5">
    <source>
        <dbReference type="Proteomes" id="UP000184383"/>
    </source>
</evidence>
<feature type="repeat" description="ANK" evidence="3">
    <location>
        <begin position="132"/>
        <end position="164"/>
    </location>
</feature>
<dbReference type="GeneID" id="63755436"/>
<dbReference type="STRING" id="1073089.A0A1L9RCG9"/>
<keyword evidence="2 3" id="KW-0040">ANK repeat</keyword>
<dbReference type="Proteomes" id="UP000184383">
    <property type="component" value="Unassembled WGS sequence"/>
</dbReference>
<feature type="non-terminal residue" evidence="4">
    <location>
        <position position="263"/>
    </location>
</feature>
<dbReference type="Pfam" id="PF00023">
    <property type="entry name" value="Ank"/>
    <property type="match status" value="1"/>
</dbReference>
<proteinExistence type="predicted"/>
<accession>A0A1L9RCG9</accession>
<keyword evidence="5" id="KW-1185">Reference proteome</keyword>
<protein>
    <submittedName>
        <fullName evidence="4">Uncharacterized protein</fullName>
    </submittedName>
</protein>
<name>A0A1L9RCG9_ASPWE</name>
<dbReference type="PROSITE" id="PS50088">
    <property type="entry name" value="ANK_REPEAT"/>
    <property type="match status" value="2"/>
</dbReference>